<dbReference type="InterPro" id="IPR001841">
    <property type="entry name" value="Znf_RING"/>
</dbReference>
<dbReference type="Proteomes" id="UP001283361">
    <property type="component" value="Unassembled WGS sequence"/>
</dbReference>
<organism evidence="6 7">
    <name type="scientific">Elysia crispata</name>
    <name type="common">lettuce slug</name>
    <dbReference type="NCBI Taxonomy" id="231223"/>
    <lineage>
        <taxon>Eukaryota</taxon>
        <taxon>Metazoa</taxon>
        <taxon>Spiralia</taxon>
        <taxon>Lophotrochozoa</taxon>
        <taxon>Mollusca</taxon>
        <taxon>Gastropoda</taxon>
        <taxon>Heterobranchia</taxon>
        <taxon>Euthyneura</taxon>
        <taxon>Panpulmonata</taxon>
        <taxon>Sacoglossa</taxon>
        <taxon>Placobranchoidea</taxon>
        <taxon>Plakobranchidae</taxon>
        <taxon>Elysia</taxon>
    </lineage>
</organism>
<sequence length="344" mass="38568">MSVANFASEDEMLKASMDETAILGASRAALEGILSRRASLDKRILIPTYRQTTKTNKKVKPECAYEGGINGTKNDGGSHQLFHTKLHDALTRIYETKSYTSILGATFAAIEGAASRRMSRAVPPAGIEGQTSARLTLLSQEAPRSTKSSFDNDELQKTLNRKVDDLLARGKWKPSNCPSRYAKLFPMLPRTREKEGDDTIKLNQQERVHEVHFDAAPGPWCGCCMKEAIDPYQLPCGHSFCKKCIADTNFFLLRDHAKVVKDTRAVMRCPLRCCKAVIPCLPLINGDFRFQRVHPEDKVPLPDAKINLCEQHRLTTYKIRIDVDVTKRKSDNLFDGFDDVIIVP</sequence>
<keyword evidence="7" id="KW-1185">Reference proteome</keyword>
<feature type="domain" description="RING-type" evidence="5">
    <location>
        <begin position="221"/>
        <end position="271"/>
    </location>
</feature>
<evidence type="ECO:0000256" key="2">
    <source>
        <dbReference type="ARBA" id="ARBA00022771"/>
    </source>
</evidence>
<proteinExistence type="predicted"/>
<name>A0AAE1CPY5_9GAST</name>
<dbReference type="SUPFAM" id="SSF57850">
    <property type="entry name" value="RING/U-box"/>
    <property type="match status" value="1"/>
</dbReference>
<evidence type="ECO:0000256" key="3">
    <source>
        <dbReference type="ARBA" id="ARBA00022833"/>
    </source>
</evidence>
<evidence type="ECO:0000313" key="6">
    <source>
        <dbReference type="EMBL" id="KAK3726217.1"/>
    </source>
</evidence>
<dbReference type="InterPro" id="IPR017907">
    <property type="entry name" value="Znf_RING_CS"/>
</dbReference>
<reference evidence="6" key="1">
    <citation type="journal article" date="2023" name="G3 (Bethesda)">
        <title>A reference genome for the long-term kleptoplast-retaining sea slug Elysia crispata morphotype clarki.</title>
        <authorList>
            <person name="Eastman K.E."/>
            <person name="Pendleton A.L."/>
            <person name="Shaikh M.A."/>
            <person name="Suttiyut T."/>
            <person name="Ogas R."/>
            <person name="Tomko P."/>
            <person name="Gavelis G."/>
            <person name="Widhalm J.R."/>
            <person name="Wisecaver J.H."/>
        </authorList>
    </citation>
    <scope>NUCLEOTIDE SEQUENCE</scope>
    <source>
        <strain evidence="6">ECLA1</strain>
    </source>
</reference>
<evidence type="ECO:0000256" key="1">
    <source>
        <dbReference type="ARBA" id="ARBA00022723"/>
    </source>
</evidence>
<keyword evidence="1" id="KW-0479">Metal-binding</keyword>
<protein>
    <recommendedName>
        <fullName evidence="5">RING-type domain-containing protein</fullName>
    </recommendedName>
</protein>
<dbReference type="SMART" id="SM00184">
    <property type="entry name" value="RING"/>
    <property type="match status" value="1"/>
</dbReference>
<dbReference type="Gene3D" id="3.30.40.10">
    <property type="entry name" value="Zinc/RING finger domain, C3HC4 (zinc finger)"/>
    <property type="match status" value="1"/>
</dbReference>
<accession>A0AAE1CPY5</accession>
<keyword evidence="3" id="KW-0862">Zinc</keyword>
<dbReference type="Pfam" id="PF13445">
    <property type="entry name" value="zf-RING_UBOX"/>
    <property type="match status" value="1"/>
</dbReference>
<evidence type="ECO:0000313" key="7">
    <source>
        <dbReference type="Proteomes" id="UP001283361"/>
    </source>
</evidence>
<dbReference type="AlphaFoldDB" id="A0AAE1CPY5"/>
<evidence type="ECO:0000259" key="5">
    <source>
        <dbReference type="PROSITE" id="PS50089"/>
    </source>
</evidence>
<dbReference type="InterPro" id="IPR027370">
    <property type="entry name" value="Znf-RING_euk"/>
</dbReference>
<keyword evidence="2 4" id="KW-0863">Zinc-finger</keyword>
<comment type="caution">
    <text evidence="6">The sequence shown here is derived from an EMBL/GenBank/DDBJ whole genome shotgun (WGS) entry which is preliminary data.</text>
</comment>
<dbReference type="PROSITE" id="PS00518">
    <property type="entry name" value="ZF_RING_1"/>
    <property type="match status" value="1"/>
</dbReference>
<gene>
    <name evidence="6" type="ORF">RRG08_018660</name>
</gene>
<dbReference type="CDD" id="cd16449">
    <property type="entry name" value="RING-HC"/>
    <property type="match status" value="1"/>
</dbReference>
<dbReference type="InterPro" id="IPR013083">
    <property type="entry name" value="Znf_RING/FYVE/PHD"/>
</dbReference>
<dbReference type="GO" id="GO:0008270">
    <property type="term" value="F:zinc ion binding"/>
    <property type="evidence" value="ECO:0007669"/>
    <property type="project" value="UniProtKB-KW"/>
</dbReference>
<evidence type="ECO:0000256" key="4">
    <source>
        <dbReference type="PROSITE-ProRule" id="PRU00175"/>
    </source>
</evidence>
<dbReference type="PROSITE" id="PS50089">
    <property type="entry name" value="ZF_RING_2"/>
    <property type="match status" value="1"/>
</dbReference>
<dbReference type="EMBL" id="JAWDGP010007318">
    <property type="protein sequence ID" value="KAK3726217.1"/>
    <property type="molecule type" value="Genomic_DNA"/>
</dbReference>